<protein>
    <submittedName>
        <fullName evidence="1">Neurofibromin</fullName>
    </submittedName>
</protein>
<dbReference type="Gene3D" id="1.10.220.100">
    <property type="entry name" value="conserved c-terminal region of ge- 1"/>
    <property type="match status" value="1"/>
</dbReference>
<accession>A0A183AM04</accession>
<dbReference type="AlphaFoldDB" id="A0A183AM04"/>
<proteinExistence type="predicted"/>
<organism evidence="1">
    <name type="scientific">Echinostoma caproni</name>
    <dbReference type="NCBI Taxonomy" id="27848"/>
    <lineage>
        <taxon>Eukaryota</taxon>
        <taxon>Metazoa</taxon>
        <taxon>Spiralia</taxon>
        <taxon>Lophotrochozoa</taxon>
        <taxon>Platyhelminthes</taxon>
        <taxon>Trematoda</taxon>
        <taxon>Digenea</taxon>
        <taxon>Plagiorchiida</taxon>
        <taxon>Echinostomata</taxon>
        <taxon>Echinostomatoidea</taxon>
        <taxon>Echinostomatidae</taxon>
        <taxon>Echinostoma</taxon>
    </lineage>
</organism>
<name>A0A183AM04_9TREM</name>
<dbReference type="WBParaSite" id="ECPE_0000801001-mRNA-1">
    <property type="protein sequence ID" value="ECPE_0000801001-mRNA-1"/>
    <property type="gene ID" value="ECPE_0000801001"/>
</dbReference>
<evidence type="ECO:0000313" key="1">
    <source>
        <dbReference type="WBParaSite" id="ECPE_0000801001-mRNA-1"/>
    </source>
</evidence>
<reference evidence="1" key="1">
    <citation type="submission" date="2016-06" db="UniProtKB">
        <authorList>
            <consortium name="WormBaseParasite"/>
        </authorList>
    </citation>
    <scope>IDENTIFICATION</scope>
</reference>
<sequence length="75" mass="8313">LREAVLSLDKNDPTTMEHGPRIIGLLTRRLENFLNSIVNGTAPGLLKDPASLQCRVLKLQHAAKWIFDSMSKANS</sequence>
<dbReference type="InterPro" id="IPR044938">
    <property type="entry name" value="EDC4_C_sf"/>
</dbReference>